<dbReference type="RefSeq" id="WP_106308094.1">
    <property type="nucleotide sequence ID" value="NZ_JBEPLY010000006.1"/>
</dbReference>
<dbReference type="InterPro" id="IPR036388">
    <property type="entry name" value="WH-like_DNA-bd_sf"/>
</dbReference>
<dbReference type="InterPro" id="IPR051011">
    <property type="entry name" value="Metal_resp_trans_reg"/>
</dbReference>
<keyword evidence="6" id="KW-1185">Reference proteome</keyword>
<accession>A0ABV2IBY7</accession>
<dbReference type="SUPFAM" id="SSF46785">
    <property type="entry name" value="Winged helix' DNA-binding domain"/>
    <property type="match status" value="1"/>
</dbReference>
<dbReference type="InterPro" id="IPR036390">
    <property type="entry name" value="WH_DNA-bd_sf"/>
</dbReference>
<dbReference type="PRINTS" id="PR00778">
    <property type="entry name" value="HTHARSR"/>
</dbReference>
<evidence type="ECO:0000259" key="4">
    <source>
        <dbReference type="PROSITE" id="PS50987"/>
    </source>
</evidence>
<evidence type="ECO:0000256" key="1">
    <source>
        <dbReference type="ARBA" id="ARBA00023015"/>
    </source>
</evidence>
<evidence type="ECO:0000256" key="2">
    <source>
        <dbReference type="ARBA" id="ARBA00023125"/>
    </source>
</evidence>
<protein>
    <submittedName>
        <fullName evidence="5">DNA-binding transcriptional ArsR family regulator</fullName>
    </submittedName>
</protein>
<dbReference type="NCBIfam" id="NF033788">
    <property type="entry name" value="HTH_metalloreg"/>
    <property type="match status" value="1"/>
</dbReference>
<gene>
    <name evidence="5" type="ORF">ABID12_002259</name>
</gene>
<dbReference type="Proteomes" id="UP001549164">
    <property type="component" value="Unassembled WGS sequence"/>
</dbReference>
<comment type="caution">
    <text evidence="5">The sequence shown here is derived from an EMBL/GenBank/DDBJ whole genome shotgun (WGS) entry which is preliminary data.</text>
</comment>
<reference evidence="5 6" key="1">
    <citation type="submission" date="2024-06" db="EMBL/GenBank/DDBJ databases">
        <title>Genomic Encyclopedia of Type Strains, Phase IV (KMG-IV): sequencing the most valuable type-strain genomes for metagenomic binning, comparative biology and taxonomic classification.</title>
        <authorList>
            <person name="Goeker M."/>
        </authorList>
    </citation>
    <scope>NUCLEOTIDE SEQUENCE [LARGE SCALE GENOMIC DNA]</scope>
    <source>
        <strain evidence="5 6">DSM 28102</strain>
    </source>
</reference>
<keyword evidence="3" id="KW-0804">Transcription</keyword>
<evidence type="ECO:0000313" key="6">
    <source>
        <dbReference type="Proteomes" id="UP001549164"/>
    </source>
</evidence>
<dbReference type="Gene3D" id="1.10.10.10">
    <property type="entry name" value="Winged helix-like DNA-binding domain superfamily/Winged helix DNA-binding domain"/>
    <property type="match status" value="1"/>
</dbReference>
<dbReference type="PANTHER" id="PTHR43132">
    <property type="entry name" value="ARSENICAL RESISTANCE OPERON REPRESSOR ARSR-RELATED"/>
    <property type="match status" value="1"/>
</dbReference>
<dbReference type="CDD" id="cd00090">
    <property type="entry name" value="HTH_ARSR"/>
    <property type="match status" value="1"/>
</dbReference>
<dbReference type="EMBL" id="JBEPLY010000006">
    <property type="protein sequence ID" value="MET3600314.1"/>
    <property type="molecule type" value="Genomic_DNA"/>
</dbReference>
<organism evidence="5 6">
    <name type="scientific">Martelella mangrovi</name>
    <dbReference type="NCBI Taxonomy" id="1397477"/>
    <lineage>
        <taxon>Bacteria</taxon>
        <taxon>Pseudomonadati</taxon>
        <taxon>Pseudomonadota</taxon>
        <taxon>Alphaproteobacteria</taxon>
        <taxon>Hyphomicrobiales</taxon>
        <taxon>Aurantimonadaceae</taxon>
        <taxon>Martelella</taxon>
    </lineage>
</organism>
<dbReference type="PROSITE" id="PS50987">
    <property type="entry name" value="HTH_ARSR_2"/>
    <property type="match status" value="1"/>
</dbReference>
<evidence type="ECO:0000313" key="5">
    <source>
        <dbReference type="EMBL" id="MET3600314.1"/>
    </source>
</evidence>
<dbReference type="InterPro" id="IPR001845">
    <property type="entry name" value="HTH_ArsR_DNA-bd_dom"/>
</dbReference>
<evidence type="ECO:0000256" key="3">
    <source>
        <dbReference type="ARBA" id="ARBA00023163"/>
    </source>
</evidence>
<dbReference type="GO" id="GO:0003677">
    <property type="term" value="F:DNA binding"/>
    <property type="evidence" value="ECO:0007669"/>
    <property type="project" value="UniProtKB-KW"/>
</dbReference>
<dbReference type="InterPro" id="IPR011991">
    <property type="entry name" value="ArsR-like_HTH"/>
</dbReference>
<dbReference type="SMART" id="SM00418">
    <property type="entry name" value="HTH_ARSR"/>
    <property type="match status" value="1"/>
</dbReference>
<keyword evidence="1" id="KW-0805">Transcription regulation</keyword>
<sequence>MDNTETIAVLAALAQPTRLQAFRTLVAAEPEGIAAGELARRLEIPQNTMSAHLNTLTHAGIVIGERQGRSIIYRADLGRLRAAMVFLLRDCCGGNPDLCAPLIEDLAPCCGAQIAEKAD</sequence>
<dbReference type="Pfam" id="PF12840">
    <property type="entry name" value="HTH_20"/>
    <property type="match status" value="1"/>
</dbReference>
<name>A0ABV2IBY7_9HYPH</name>
<proteinExistence type="predicted"/>
<dbReference type="PANTHER" id="PTHR43132:SF2">
    <property type="entry name" value="ARSENICAL RESISTANCE OPERON REPRESSOR ARSR-RELATED"/>
    <property type="match status" value="1"/>
</dbReference>
<feature type="domain" description="HTH arsR-type" evidence="4">
    <location>
        <begin position="1"/>
        <end position="95"/>
    </location>
</feature>
<keyword evidence="2 5" id="KW-0238">DNA-binding</keyword>